<protein>
    <submittedName>
        <fullName evidence="2">Uncharacterized protein</fullName>
    </submittedName>
</protein>
<keyword evidence="3" id="KW-1185">Reference proteome</keyword>
<evidence type="ECO:0000313" key="3">
    <source>
        <dbReference type="Proteomes" id="UP001501218"/>
    </source>
</evidence>
<dbReference type="EMBL" id="BAAARA010000015">
    <property type="protein sequence ID" value="GAA2357388.1"/>
    <property type="molecule type" value="Genomic_DNA"/>
</dbReference>
<sequence length="110" mass="11870">MNLAGIIARRSAALPAAPLIFGFAWYAGGAQENVWSDDWMSGSGQVNTALLWPVALVAAVAAWDTSRVRRIGADTLERTYPRSGLAHLLLSDRRWRSGSACSPRWPSSSA</sequence>
<organism evidence="2 3">
    <name type="scientific">Saccharopolyspora halophila</name>
    <dbReference type="NCBI Taxonomy" id="405551"/>
    <lineage>
        <taxon>Bacteria</taxon>
        <taxon>Bacillati</taxon>
        <taxon>Actinomycetota</taxon>
        <taxon>Actinomycetes</taxon>
        <taxon>Pseudonocardiales</taxon>
        <taxon>Pseudonocardiaceae</taxon>
        <taxon>Saccharopolyspora</taxon>
    </lineage>
</organism>
<evidence type="ECO:0000256" key="1">
    <source>
        <dbReference type="SAM" id="Phobius"/>
    </source>
</evidence>
<dbReference type="Proteomes" id="UP001501218">
    <property type="component" value="Unassembled WGS sequence"/>
</dbReference>
<evidence type="ECO:0000313" key="2">
    <source>
        <dbReference type="EMBL" id="GAA2357388.1"/>
    </source>
</evidence>
<keyword evidence="1" id="KW-0812">Transmembrane</keyword>
<accession>A0ABN3GPD8</accession>
<feature type="transmembrane region" description="Helical" evidence="1">
    <location>
        <begin position="12"/>
        <end position="29"/>
    </location>
</feature>
<keyword evidence="1" id="KW-1133">Transmembrane helix</keyword>
<feature type="transmembrane region" description="Helical" evidence="1">
    <location>
        <begin position="49"/>
        <end position="66"/>
    </location>
</feature>
<gene>
    <name evidence="2" type="ORF">GCM10009854_39770</name>
</gene>
<name>A0ABN3GPD8_9PSEU</name>
<comment type="caution">
    <text evidence="2">The sequence shown here is derived from an EMBL/GenBank/DDBJ whole genome shotgun (WGS) entry which is preliminary data.</text>
</comment>
<keyword evidence="1" id="KW-0472">Membrane</keyword>
<reference evidence="2 3" key="1">
    <citation type="journal article" date="2019" name="Int. J. Syst. Evol. Microbiol.">
        <title>The Global Catalogue of Microorganisms (GCM) 10K type strain sequencing project: providing services to taxonomists for standard genome sequencing and annotation.</title>
        <authorList>
            <consortium name="The Broad Institute Genomics Platform"/>
            <consortium name="The Broad Institute Genome Sequencing Center for Infectious Disease"/>
            <person name="Wu L."/>
            <person name="Ma J."/>
        </authorList>
    </citation>
    <scope>NUCLEOTIDE SEQUENCE [LARGE SCALE GENOMIC DNA]</scope>
    <source>
        <strain evidence="2 3">JCM 16221</strain>
    </source>
</reference>
<proteinExistence type="predicted"/>
<dbReference type="RefSeq" id="WP_344134931.1">
    <property type="nucleotide sequence ID" value="NZ_BAAARA010000015.1"/>
</dbReference>